<evidence type="ECO:0000313" key="4">
    <source>
        <dbReference type="Proteomes" id="UP000886998"/>
    </source>
</evidence>
<keyword evidence="1" id="KW-0175">Coiled coil</keyword>
<gene>
    <name evidence="3" type="primary">AVEN_149153_1</name>
    <name evidence="3" type="ORF">TNIN_203391</name>
</gene>
<evidence type="ECO:0000256" key="2">
    <source>
        <dbReference type="SAM" id="MobiDB-lite"/>
    </source>
</evidence>
<feature type="compositionally biased region" description="Basic and acidic residues" evidence="2">
    <location>
        <begin position="47"/>
        <end position="65"/>
    </location>
</feature>
<proteinExistence type="predicted"/>
<feature type="coiled-coil region" evidence="1">
    <location>
        <begin position="208"/>
        <end position="235"/>
    </location>
</feature>
<organism evidence="3 4">
    <name type="scientific">Trichonephila inaurata madagascariensis</name>
    <dbReference type="NCBI Taxonomy" id="2747483"/>
    <lineage>
        <taxon>Eukaryota</taxon>
        <taxon>Metazoa</taxon>
        <taxon>Ecdysozoa</taxon>
        <taxon>Arthropoda</taxon>
        <taxon>Chelicerata</taxon>
        <taxon>Arachnida</taxon>
        <taxon>Araneae</taxon>
        <taxon>Araneomorphae</taxon>
        <taxon>Entelegynae</taxon>
        <taxon>Araneoidea</taxon>
        <taxon>Nephilidae</taxon>
        <taxon>Trichonephila</taxon>
        <taxon>Trichonephila inaurata</taxon>
    </lineage>
</organism>
<feature type="region of interest" description="Disordered" evidence="2">
    <location>
        <begin position="310"/>
        <end position="332"/>
    </location>
</feature>
<evidence type="ECO:0000313" key="3">
    <source>
        <dbReference type="EMBL" id="GFS66881.1"/>
    </source>
</evidence>
<keyword evidence="4" id="KW-1185">Reference proteome</keyword>
<accession>A0A8X6IZR1</accession>
<comment type="caution">
    <text evidence="3">The sequence shown here is derived from an EMBL/GenBank/DDBJ whole genome shotgun (WGS) entry which is preliminary data.</text>
</comment>
<dbReference type="OrthoDB" id="6434617at2759"/>
<feature type="region of interest" description="Disordered" evidence="2">
    <location>
        <begin position="1"/>
        <end position="73"/>
    </location>
</feature>
<dbReference type="AlphaFoldDB" id="A0A8X6IZR1"/>
<feature type="compositionally biased region" description="Low complexity" evidence="2">
    <location>
        <begin position="314"/>
        <end position="329"/>
    </location>
</feature>
<protein>
    <submittedName>
        <fullName evidence="3">Uncharacterized protein</fullName>
    </submittedName>
</protein>
<dbReference type="EMBL" id="BMAV01028261">
    <property type="protein sequence ID" value="GFS66881.1"/>
    <property type="molecule type" value="Genomic_DNA"/>
</dbReference>
<feature type="compositionally biased region" description="Basic and acidic residues" evidence="2">
    <location>
        <begin position="1"/>
        <end position="15"/>
    </location>
</feature>
<dbReference type="Proteomes" id="UP000886998">
    <property type="component" value="Unassembled WGS sequence"/>
</dbReference>
<sequence>MSHEETSRGDEEVQGKGRGGRKMGRGRSLSIQQSREQRSQEGTLKSDWPKRESTLKSDWSKRESTLIESAEAEGNPRDILNSRIGELEQQLRDLHSVLVSRVRTVSEGVWDLSRAQQFAALEERQRSIVETQTRYRKAVQLALRLRDKKNVLREERAALHREMEVETCLAKALESKAEIAREDFFSAKEIFQKDKEQQRNTKPQENLQEEFETIIKELEDEVLKKKDQKAEVELILCDQERYLKSLEEERVKRKVLHEKLSSMAKVAEMVLGKGVLAEEPEDSIPSLSERTDFLEKMSTILLEVAEGVSKFGEPQSPSGSSDSSMTRPPYAKGVLGLIPKEGLRVLREGSVKSRSPGKNTIPFIPFTNDGL</sequence>
<name>A0A8X6IZR1_9ARAC</name>
<evidence type="ECO:0000256" key="1">
    <source>
        <dbReference type="SAM" id="Coils"/>
    </source>
</evidence>
<reference evidence="3" key="1">
    <citation type="submission" date="2020-08" db="EMBL/GenBank/DDBJ databases">
        <title>Multicomponent nature underlies the extraordinary mechanical properties of spider dragline silk.</title>
        <authorList>
            <person name="Kono N."/>
            <person name="Nakamura H."/>
            <person name="Mori M."/>
            <person name="Yoshida Y."/>
            <person name="Ohtoshi R."/>
            <person name="Malay A.D."/>
            <person name="Moran D.A.P."/>
            <person name="Tomita M."/>
            <person name="Numata K."/>
            <person name="Arakawa K."/>
        </authorList>
    </citation>
    <scope>NUCLEOTIDE SEQUENCE</scope>
</reference>